<reference evidence="2" key="1">
    <citation type="journal article" date="2019" name="Int. J. Syst. Evol. Microbiol.">
        <title>The Global Catalogue of Microorganisms (GCM) 10K type strain sequencing project: providing services to taxonomists for standard genome sequencing and annotation.</title>
        <authorList>
            <consortium name="The Broad Institute Genomics Platform"/>
            <consortium name="The Broad Institute Genome Sequencing Center for Infectious Disease"/>
            <person name="Wu L."/>
            <person name="Ma J."/>
        </authorList>
    </citation>
    <scope>NUCLEOTIDE SEQUENCE [LARGE SCALE GENOMIC DNA]</scope>
    <source>
        <strain evidence="2">CGMCC 4.7181</strain>
    </source>
</reference>
<evidence type="ECO:0000313" key="2">
    <source>
        <dbReference type="Proteomes" id="UP000638043"/>
    </source>
</evidence>
<proteinExistence type="predicted"/>
<sequence length="387" mass="41240">MTHTPRTTVIAETWLELRDGVRPLSNAAGLPLARTKKLILDPLVIRPAQRPHLGHALLTEDAAGELRERIRAAGGDLASTAAWFTMMKTRRRARGITSGSPQDLYFQKAYELAKTAGEPAEAAADAALDEVHDSGRVTAAELREFLASTAVAVSAAIDEAWATERREPGPLGDLAPPDLAPLADDLAAGGFDDFDGAVAAGEGSASGRALAAPGAARRAGMTAREIPEPPAVGEEASKARLPDPFDRSILERLFQQVSSLGIEGTRALAALVDEEARRSARPWQLAAEESRVVMAAGLAALAGGSAGAILDGRWQREAFVRRALREGVDARSGAREAVLRRLWARLQGRELRRLPVDASEAWDLIDGATRSVILDRRDAAKARMGRA</sequence>
<gene>
    <name evidence="1" type="ORF">GCM10010910_20680</name>
</gene>
<evidence type="ECO:0000313" key="1">
    <source>
        <dbReference type="EMBL" id="GGO64852.1"/>
    </source>
</evidence>
<accession>A0ABQ2N2S1</accession>
<dbReference type="RefSeq" id="WP_188701610.1">
    <property type="nucleotide sequence ID" value="NZ_BMMQ01000006.1"/>
</dbReference>
<protein>
    <submittedName>
        <fullName evidence="1">Uncharacterized protein</fullName>
    </submittedName>
</protein>
<keyword evidence="2" id="KW-1185">Reference proteome</keyword>
<dbReference type="EMBL" id="BMMQ01000006">
    <property type="protein sequence ID" value="GGO64852.1"/>
    <property type="molecule type" value="Genomic_DNA"/>
</dbReference>
<organism evidence="1 2">
    <name type="scientific">Microbacterium nanhaiense</name>
    <dbReference type="NCBI Taxonomy" id="1301026"/>
    <lineage>
        <taxon>Bacteria</taxon>
        <taxon>Bacillati</taxon>
        <taxon>Actinomycetota</taxon>
        <taxon>Actinomycetes</taxon>
        <taxon>Micrococcales</taxon>
        <taxon>Microbacteriaceae</taxon>
        <taxon>Microbacterium</taxon>
    </lineage>
</organism>
<comment type="caution">
    <text evidence="1">The sequence shown here is derived from an EMBL/GenBank/DDBJ whole genome shotgun (WGS) entry which is preliminary data.</text>
</comment>
<dbReference type="Proteomes" id="UP000638043">
    <property type="component" value="Unassembled WGS sequence"/>
</dbReference>
<name>A0ABQ2N2S1_9MICO</name>